<evidence type="ECO:0000256" key="1">
    <source>
        <dbReference type="ARBA" id="ARBA00004498"/>
    </source>
</evidence>
<dbReference type="SUPFAM" id="SSF102198">
    <property type="entry name" value="Putative cyclase"/>
    <property type="match status" value="1"/>
</dbReference>
<reference evidence="5 6" key="1">
    <citation type="journal article" date="2021" name="Commun. Biol.">
        <title>The genome of Shorea leprosula (Dipterocarpaceae) highlights the ecological relevance of drought in aseasonal tropical rainforests.</title>
        <authorList>
            <person name="Ng K.K.S."/>
            <person name="Kobayashi M.J."/>
            <person name="Fawcett J.A."/>
            <person name="Hatakeyama M."/>
            <person name="Paape T."/>
            <person name="Ng C.H."/>
            <person name="Ang C.C."/>
            <person name="Tnah L.H."/>
            <person name="Lee C.T."/>
            <person name="Nishiyama T."/>
            <person name="Sese J."/>
            <person name="O'Brien M.J."/>
            <person name="Copetti D."/>
            <person name="Mohd Noor M.I."/>
            <person name="Ong R.C."/>
            <person name="Putra M."/>
            <person name="Sireger I.Z."/>
            <person name="Indrioko S."/>
            <person name="Kosugi Y."/>
            <person name="Izuno A."/>
            <person name="Isagi Y."/>
            <person name="Lee S.L."/>
            <person name="Shimizu K.K."/>
        </authorList>
    </citation>
    <scope>NUCLEOTIDE SEQUENCE [LARGE SCALE GENOMIC DNA]</scope>
    <source>
        <strain evidence="5">214</strain>
    </source>
</reference>
<dbReference type="GO" id="GO:0019441">
    <property type="term" value="P:L-tryptophan catabolic process to kynurenine"/>
    <property type="evidence" value="ECO:0007669"/>
    <property type="project" value="InterPro"/>
</dbReference>
<keyword evidence="6" id="KW-1185">Reference proteome</keyword>
<keyword evidence="3" id="KW-0272">Extracellular matrix</keyword>
<evidence type="ECO:0000313" key="5">
    <source>
        <dbReference type="EMBL" id="GKV30211.1"/>
    </source>
</evidence>
<dbReference type="InterPro" id="IPR037175">
    <property type="entry name" value="KFase_sf"/>
</dbReference>
<dbReference type="PANTHER" id="PTHR31118:SF12">
    <property type="entry name" value="CYCLASE-LIKE PROTEIN 2"/>
    <property type="match status" value="1"/>
</dbReference>
<evidence type="ECO:0000313" key="6">
    <source>
        <dbReference type="Proteomes" id="UP001054252"/>
    </source>
</evidence>
<dbReference type="PANTHER" id="PTHR31118">
    <property type="entry name" value="CYCLASE-LIKE PROTEIN 2"/>
    <property type="match status" value="1"/>
</dbReference>
<feature type="signal peptide" evidence="4">
    <location>
        <begin position="1"/>
        <end position="20"/>
    </location>
</feature>
<dbReference type="Proteomes" id="UP001054252">
    <property type="component" value="Unassembled WGS sequence"/>
</dbReference>
<evidence type="ECO:0000256" key="2">
    <source>
        <dbReference type="ARBA" id="ARBA00007865"/>
    </source>
</evidence>
<dbReference type="InterPro" id="IPR007325">
    <property type="entry name" value="KFase/CYL"/>
</dbReference>
<evidence type="ECO:0000256" key="3">
    <source>
        <dbReference type="ARBA" id="ARBA00022530"/>
    </source>
</evidence>
<keyword evidence="4" id="KW-0732">Signal</keyword>
<organism evidence="5 6">
    <name type="scientific">Rubroshorea leprosula</name>
    <dbReference type="NCBI Taxonomy" id="152421"/>
    <lineage>
        <taxon>Eukaryota</taxon>
        <taxon>Viridiplantae</taxon>
        <taxon>Streptophyta</taxon>
        <taxon>Embryophyta</taxon>
        <taxon>Tracheophyta</taxon>
        <taxon>Spermatophyta</taxon>
        <taxon>Magnoliopsida</taxon>
        <taxon>eudicotyledons</taxon>
        <taxon>Gunneridae</taxon>
        <taxon>Pentapetalae</taxon>
        <taxon>rosids</taxon>
        <taxon>malvids</taxon>
        <taxon>Malvales</taxon>
        <taxon>Dipterocarpaceae</taxon>
        <taxon>Rubroshorea</taxon>
    </lineage>
</organism>
<gene>
    <name evidence="5" type="ORF">SLEP1_g39051</name>
</gene>
<protein>
    <submittedName>
        <fullName evidence="5">Uncharacterized protein</fullName>
    </submittedName>
</protein>
<dbReference type="Gene3D" id="3.50.30.50">
    <property type="entry name" value="Putative cyclase"/>
    <property type="match status" value="1"/>
</dbReference>
<comment type="subcellular location">
    <subcellularLocation>
        <location evidence="1">Secreted</location>
        <location evidence="1">Extracellular space</location>
        <location evidence="1">Extracellular matrix</location>
    </subcellularLocation>
</comment>
<proteinExistence type="inferred from homology"/>
<dbReference type="GO" id="GO:0004061">
    <property type="term" value="F:arylformamidase activity"/>
    <property type="evidence" value="ECO:0007669"/>
    <property type="project" value="InterPro"/>
</dbReference>
<comment type="caution">
    <text evidence="5">The sequence shown here is derived from an EMBL/GenBank/DDBJ whole genome shotgun (WGS) entry which is preliminary data.</text>
</comment>
<comment type="similarity">
    <text evidence="2">Belongs to the Cyclase 1 superfamily.</text>
</comment>
<evidence type="ECO:0000256" key="4">
    <source>
        <dbReference type="SAM" id="SignalP"/>
    </source>
</evidence>
<dbReference type="EMBL" id="BPVZ01000086">
    <property type="protein sequence ID" value="GKV30211.1"/>
    <property type="molecule type" value="Genomic_DNA"/>
</dbReference>
<dbReference type="AlphaFoldDB" id="A0AAV5KYZ6"/>
<accession>A0AAV5KYZ6</accession>
<keyword evidence="3" id="KW-0964">Secreted</keyword>
<name>A0AAV5KYZ6_9ROSI</name>
<sequence>MSLLFNVFLLLSSIFTTTIAYPSFLWLPASLKNGSLANNLEMKLSTHISTYVDTPGHVLDHYFDVGFDVDTLDLEVLNGKGKGF</sequence>
<feature type="chain" id="PRO_5043652389" evidence="4">
    <location>
        <begin position="21"/>
        <end position="84"/>
    </location>
</feature>